<protein>
    <submittedName>
        <fullName evidence="2">Uncharacterized protein</fullName>
    </submittedName>
</protein>
<gene>
    <name evidence="2" type="ORF">PXEA_LOCUS12332</name>
</gene>
<name>A0A448WS61_9PLAT</name>
<sequence>MLAHFRTNLTSCSDSVNHLNSGLLNDEEDEEESVINYLSMCLDICAIPTSKSGSSEEGGEDGPIFVNMKRSSSETANRSKEVKILASRMLAELERYMFYSLSNFVRRYL</sequence>
<dbReference type="EMBL" id="CAAALY010039215">
    <property type="protein sequence ID" value="VEL18892.1"/>
    <property type="molecule type" value="Genomic_DNA"/>
</dbReference>
<reference evidence="2" key="1">
    <citation type="submission" date="2018-11" db="EMBL/GenBank/DDBJ databases">
        <authorList>
            <consortium name="Pathogen Informatics"/>
        </authorList>
    </citation>
    <scope>NUCLEOTIDE SEQUENCE</scope>
</reference>
<dbReference type="Proteomes" id="UP000784294">
    <property type="component" value="Unassembled WGS sequence"/>
</dbReference>
<evidence type="ECO:0000313" key="3">
    <source>
        <dbReference type="Proteomes" id="UP000784294"/>
    </source>
</evidence>
<evidence type="ECO:0000313" key="2">
    <source>
        <dbReference type="EMBL" id="VEL18892.1"/>
    </source>
</evidence>
<keyword evidence="3" id="KW-1185">Reference proteome</keyword>
<comment type="caution">
    <text evidence="2">The sequence shown here is derived from an EMBL/GenBank/DDBJ whole genome shotgun (WGS) entry which is preliminary data.</text>
</comment>
<feature type="region of interest" description="Disordered" evidence="1">
    <location>
        <begin position="49"/>
        <end position="79"/>
    </location>
</feature>
<proteinExistence type="predicted"/>
<dbReference type="AlphaFoldDB" id="A0A448WS61"/>
<evidence type="ECO:0000256" key="1">
    <source>
        <dbReference type="SAM" id="MobiDB-lite"/>
    </source>
</evidence>
<accession>A0A448WS61</accession>
<organism evidence="2 3">
    <name type="scientific">Protopolystoma xenopodis</name>
    <dbReference type="NCBI Taxonomy" id="117903"/>
    <lineage>
        <taxon>Eukaryota</taxon>
        <taxon>Metazoa</taxon>
        <taxon>Spiralia</taxon>
        <taxon>Lophotrochozoa</taxon>
        <taxon>Platyhelminthes</taxon>
        <taxon>Monogenea</taxon>
        <taxon>Polyopisthocotylea</taxon>
        <taxon>Polystomatidea</taxon>
        <taxon>Polystomatidae</taxon>
        <taxon>Protopolystoma</taxon>
    </lineage>
</organism>